<dbReference type="Proteomes" id="UP000494163">
    <property type="component" value="Chromosome 2R"/>
</dbReference>
<protein>
    <submittedName>
        <fullName evidence="3">CG14384</fullName>
    </submittedName>
</protein>
<evidence type="ECO:0000256" key="2">
    <source>
        <dbReference type="SAM" id="MobiDB-lite"/>
    </source>
</evidence>
<proteinExistence type="predicted"/>
<feature type="compositionally biased region" description="Acidic residues" evidence="2">
    <location>
        <begin position="205"/>
        <end position="220"/>
    </location>
</feature>
<keyword evidence="4" id="KW-1185">Reference proteome</keyword>
<feature type="compositionally biased region" description="Polar residues" evidence="2">
    <location>
        <begin position="222"/>
        <end position="237"/>
    </location>
</feature>
<feature type="compositionally biased region" description="Polar residues" evidence="2">
    <location>
        <begin position="192"/>
        <end position="204"/>
    </location>
</feature>
<feature type="compositionally biased region" description="Low complexity" evidence="2">
    <location>
        <begin position="15"/>
        <end position="27"/>
    </location>
</feature>
<evidence type="ECO:0000256" key="1">
    <source>
        <dbReference type="SAM" id="Coils"/>
    </source>
</evidence>
<feature type="region of interest" description="Disordered" evidence="2">
    <location>
        <begin position="15"/>
        <end position="54"/>
    </location>
</feature>
<reference evidence="3 4" key="1">
    <citation type="submission" date="2015-08" db="EMBL/GenBank/DDBJ databases">
        <title>Ancestral chromatin configuration constrains chromatin evolution on differentiating sex chromosomes in Drosophila.</title>
        <authorList>
            <person name="Zhou Q."/>
            <person name="Bachtrog D."/>
        </authorList>
    </citation>
    <scope>NUCLEOTIDE SEQUENCE [LARGE SCALE GENOMIC DNA]</scope>
    <source>
        <tissue evidence="3">Whole larvae</tissue>
    </source>
</reference>
<dbReference type="AlphaFoldDB" id="A0A0M5J0I6"/>
<organism evidence="3 4">
    <name type="scientific">Drosophila busckii</name>
    <name type="common">Fruit fly</name>
    <dbReference type="NCBI Taxonomy" id="30019"/>
    <lineage>
        <taxon>Eukaryota</taxon>
        <taxon>Metazoa</taxon>
        <taxon>Ecdysozoa</taxon>
        <taxon>Arthropoda</taxon>
        <taxon>Hexapoda</taxon>
        <taxon>Insecta</taxon>
        <taxon>Pterygota</taxon>
        <taxon>Neoptera</taxon>
        <taxon>Endopterygota</taxon>
        <taxon>Diptera</taxon>
        <taxon>Brachycera</taxon>
        <taxon>Muscomorpha</taxon>
        <taxon>Ephydroidea</taxon>
        <taxon>Drosophilidae</taxon>
        <taxon>Drosophila</taxon>
    </lineage>
</organism>
<keyword evidence="1" id="KW-0175">Coiled coil</keyword>
<sequence>MSCICQYILNAAANAEPPPAAAEAEAASQNTSDNEESQEVKTEPQQRIDSSQAPVTDDAKIAVCVSELAGCRAENWLLKKKLQEYEITIENLEQMMTTIVDKQHHVLSEMHTLRKRNNELQTESNLQREYHSMERNALIKELHDVKLISQQRLTNAAADDSTELASSLANDECHCISCDSDATASDASGCSTPSSIINTPYTSDAETEDSDIESDADANDVDMQQNQYTPGTDSESN</sequence>
<name>A0A0M5J0I6_DROBS</name>
<dbReference type="STRING" id="30019.A0A0M5J0I6"/>
<dbReference type="OrthoDB" id="7758747at2759"/>
<feature type="region of interest" description="Disordered" evidence="2">
    <location>
        <begin position="184"/>
        <end position="237"/>
    </location>
</feature>
<evidence type="ECO:0000313" key="3">
    <source>
        <dbReference type="EMBL" id="ALC42824.1"/>
    </source>
</evidence>
<feature type="coiled-coil region" evidence="1">
    <location>
        <begin position="75"/>
        <end position="102"/>
    </location>
</feature>
<dbReference type="OMA" id="ANDECHC"/>
<accession>A0A0M5J0I6</accession>
<evidence type="ECO:0000313" key="4">
    <source>
        <dbReference type="Proteomes" id="UP000494163"/>
    </source>
</evidence>
<gene>
    <name evidence="3" type="ORF">Dbus_chr2Rg2403</name>
</gene>
<dbReference type="EMBL" id="CP012524">
    <property type="protein sequence ID" value="ALC42824.1"/>
    <property type="molecule type" value="Genomic_DNA"/>
</dbReference>